<gene>
    <name evidence="1" type="ORF">JYK00_06665</name>
</gene>
<protein>
    <submittedName>
        <fullName evidence="1">Uncharacterized protein</fullName>
    </submittedName>
</protein>
<dbReference type="Proteomes" id="UP000671862">
    <property type="component" value="Chromosome"/>
</dbReference>
<accession>A0ABX7S6F8</accession>
<reference evidence="1 2" key="1">
    <citation type="submission" date="2021-03" db="EMBL/GenBank/DDBJ databases">
        <title>Thermosipho ferrireducens sp.nov., an anaerobic thermophilic iron-reducing bacterium isolated from a deep-sea hydrothermal sulfide deposits.</title>
        <authorList>
            <person name="Zeng X."/>
            <person name="Chen Y."/>
            <person name="Shao Z."/>
        </authorList>
    </citation>
    <scope>NUCLEOTIDE SEQUENCE [LARGE SCALE GENOMIC DNA]</scope>
    <source>
        <strain evidence="1 2">JL129W03</strain>
    </source>
</reference>
<dbReference type="RefSeq" id="WP_207566141.1">
    <property type="nucleotide sequence ID" value="NZ_CP071446.1"/>
</dbReference>
<name>A0ABX7S6F8_9BACT</name>
<evidence type="ECO:0000313" key="2">
    <source>
        <dbReference type="Proteomes" id="UP000671862"/>
    </source>
</evidence>
<keyword evidence="2" id="KW-1185">Reference proteome</keyword>
<sequence>MNMLISKEILNMFYQTKVHFTNVISPEKNRRNFSLKGNKFSKKLKIEMILKNEQKINSENNAELQFLKLILEMFFNIKDENSQRLFNKPGNSKTYNSFALIEAKFLKTRSSFTLSKPGIIREKLSQQILNFNLEIVLKNKRGKDFSLFYNLFVTRTIYSRFKIEKYTENTMKFKIPEDILKNLKLFNFNNLKHKHSIYTKKDILLLDSLEMFFKLIKNLEPIYQYPKVNLKEVSPTAYNLLSKKSTVIFVLNIDYNVN</sequence>
<proteinExistence type="predicted"/>
<organism evidence="1 2">
    <name type="scientific">Thermosipho ferrireducens</name>
    <dbReference type="NCBI Taxonomy" id="2571116"/>
    <lineage>
        <taxon>Bacteria</taxon>
        <taxon>Thermotogati</taxon>
        <taxon>Thermotogota</taxon>
        <taxon>Thermotogae</taxon>
        <taxon>Thermotogales</taxon>
        <taxon>Fervidobacteriaceae</taxon>
        <taxon>Thermosipho</taxon>
    </lineage>
</organism>
<evidence type="ECO:0000313" key="1">
    <source>
        <dbReference type="EMBL" id="QTA37416.1"/>
    </source>
</evidence>
<dbReference type="EMBL" id="CP071446">
    <property type="protein sequence ID" value="QTA37416.1"/>
    <property type="molecule type" value="Genomic_DNA"/>
</dbReference>